<proteinExistence type="predicted"/>
<name>A0A0B7F716_THACB</name>
<organism evidence="1 2">
    <name type="scientific">Thanatephorus cucumeris (strain AG1-IB / isolate 7/3/14)</name>
    <name type="common">Lettuce bottom rot fungus</name>
    <name type="synonym">Rhizoctonia solani</name>
    <dbReference type="NCBI Taxonomy" id="1108050"/>
    <lineage>
        <taxon>Eukaryota</taxon>
        <taxon>Fungi</taxon>
        <taxon>Dikarya</taxon>
        <taxon>Basidiomycota</taxon>
        <taxon>Agaricomycotina</taxon>
        <taxon>Agaricomycetes</taxon>
        <taxon>Cantharellales</taxon>
        <taxon>Ceratobasidiaceae</taxon>
        <taxon>Rhizoctonia</taxon>
        <taxon>Rhizoctonia solani AG-1</taxon>
    </lineage>
</organism>
<reference evidence="1 2" key="1">
    <citation type="submission" date="2014-11" db="EMBL/GenBank/DDBJ databases">
        <authorList>
            <person name="Wibberg Daniel"/>
        </authorList>
    </citation>
    <scope>NUCLEOTIDE SEQUENCE [LARGE SCALE GENOMIC DNA]</scope>
    <source>
        <strain evidence="1">Rhizoctonia solani AG1-IB 7/3/14</strain>
    </source>
</reference>
<dbReference type="EMBL" id="LN679109">
    <property type="protein sequence ID" value="CEL52689.1"/>
    <property type="molecule type" value="Genomic_DNA"/>
</dbReference>
<keyword evidence="2" id="KW-1185">Reference proteome</keyword>
<evidence type="ECO:0000313" key="2">
    <source>
        <dbReference type="Proteomes" id="UP000059188"/>
    </source>
</evidence>
<protein>
    <submittedName>
        <fullName evidence="1">Uncharacterized protein</fullName>
    </submittedName>
</protein>
<accession>A0A0B7F716</accession>
<gene>
    <name evidence="1" type="ORF">RSOLAG1IB_05894</name>
</gene>
<dbReference type="AlphaFoldDB" id="A0A0B7F716"/>
<dbReference type="Proteomes" id="UP000059188">
    <property type="component" value="Unassembled WGS sequence"/>
</dbReference>
<evidence type="ECO:0000313" key="1">
    <source>
        <dbReference type="EMBL" id="CEL52689.1"/>
    </source>
</evidence>
<sequence length="106" mass="11292">MWPPLPQVAANINHLLFRDGSSNALGVFFFLPAFPFTTMASAGGPPDPWVVLTSRGPRLTSEPVNVARASPYLAVCTRHCGGGSSHVGAPAYMGDSRKRQALRLSL</sequence>